<keyword evidence="1" id="KW-0472">Membrane</keyword>
<keyword evidence="1" id="KW-1133">Transmembrane helix</keyword>
<dbReference type="EMBL" id="LR746280">
    <property type="protein sequence ID" value="CAA7410072.1"/>
    <property type="molecule type" value="Genomic_DNA"/>
</dbReference>
<protein>
    <submittedName>
        <fullName evidence="2">Uncharacterized protein</fullName>
    </submittedName>
</protein>
<gene>
    <name evidence="2" type="ORF">SI8410_17020750</name>
</gene>
<evidence type="ECO:0000256" key="1">
    <source>
        <dbReference type="SAM" id="Phobius"/>
    </source>
</evidence>
<keyword evidence="3" id="KW-1185">Reference proteome</keyword>
<accession>A0A7I8LJM9</accession>
<evidence type="ECO:0000313" key="2">
    <source>
        <dbReference type="EMBL" id="CAA7410072.1"/>
    </source>
</evidence>
<sequence>MISPSYSGRYGERRWPHVGASKVDPLLAALREETHDWREVEQAVPTVGEGHTKGGRREKEMIMNNERAGGGSTLLGLCALHWAFWFCPYILQDL</sequence>
<feature type="transmembrane region" description="Helical" evidence="1">
    <location>
        <begin position="68"/>
        <end position="91"/>
    </location>
</feature>
<organism evidence="2 3">
    <name type="scientific">Spirodela intermedia</name>
    <name type="common">Intermediate duckweed</name>
    <dbReference type="NCBI Taxonomy" id="51605"/>
    <lineage>
        <taxon>Eukaryota</taxon>
        <taxon>Viridiplantae</taxon>
        <taxon>Streptophyta</taxon>
        <taxon>Embryophyta</taxon>
        <taxon>Tracheophyta</taxon>
        <taxon>Spermatophyta</taxon>
        <taxon>Magnoliopsida</taxon>
        <taxon>Liliopsida</taxon>
        <taxon>Araceae</taxon>
        <taxon>Lemnoideae</taxon>
        <taxon>Spirodela</taxon>
    </lineage>
</organism>
<proteinExistence type="predicted"/>
<dbReference type="Proteomes" id="UP000663760">
    <property type="component" value="Chromosome 17"/>
</dbReference>
<evidence type="ECO:0000313" key="3">
    <source>
        <dbReference type="Proteomes" id="UP000663760"/>
    </source>
</evidence>
<keyword evidence="1" id="KW-0812">Transmembrane</keyword>
<reference evidence="2" key="1">
    <citation type="submission" date="2020-02" db="EMBL/GenBank/DDBJ databases">
        <authorList>
            <person name="Scholz U."/>
            <person name="Mascher M."/>
            <person name="Fiebig A."/>
        </authorList>
    </citation>
    <scope>NUCLEOTIDE SEQUENCE</scope>
</reference>
<name>A0A7I8LJM9_SPIIN</name>
<dbReference type="AlphaFoldDB" id="A0A7I8LJM9"/>